<dbReference type="Gene3D" id="3.40.50.1820">
    <property type="entry name" value="alpha/beta hydrolase"/>
    <property type="match status" value="1"/>
</dbReference>
<proteinExistence type="predicted"/>
<dbReference type="SUPFAM" id="SSF53474">
    <property type="entry name" value="alpha/beta-Hydrolases"/>
    <property type="match status" value="1"/>
</dbReference>
<protein>
    <recommendedName>
        <fullName evidence="2">AB hydrolase-1 domain-containing protein</fullName>
    </recommendedName>
</protein>
<accession>A0A7R9ZJM0</accession>
<name>A0A7R9ZJM0_9STRA</name>
<dbReference type="EMBL" id="HBEF01001254">
    <property type="protein sequence ID" value="CAD8328696.1"/>
    <property type="molecule type" value="Transcribed_RNA"/>
</dbReference>
<dbReference type="AlphaFoldDB" id="A0A7R9ZJM0"/>
<reference evidence="1" key="1">
    <citation type="submission" date="2021-01" db="EMBL/GenBank/DDBJ databases">
        <authorList>
            <person name="Corre E."/>
            <person name="Pelletier E."/>
            <person name="Niang G."/>
            <person name="Scheremetjew M."/>
            <person name="Finn R."/>
            <person name="Kale V."/>
            <person name="Holt S."/>
            <person name="Cochrane G."/>
            <person name="Meng A."/>
            <person name="Brown T."/>
            <person name="Cohen L."/>
        </authorList>
    </citation>
    <scope>NUCLEOTIDE SEQUENCE</scope>
    <source>
        <strain evidence="1">CCMP3328</strain>
    </source>
</reference>
<evidence type="ECO:0008006" key="2">
    <source>
        <dbReference type="Google" id="ProtNLM"/>
    </source>
</evidence>
<dbReference type="InterPro" id="IPR029058">
    <property type="entry name" value="AB_hydrolase_fold"/>
</dbReference>
<dbReference type="PANTHER" id="PTHR37471">
    <property type="entry name" value="UNNAMED PRODUCT"/>
    <property type="match status" value="1"/>
</dbReference>
<evidence type="ECO:0000313" key="1">
    <source>
        <dbReference type="EMBL" id="CAD8328696.1"/>
    </source>
</evidence>
<organism evidence="1">
    <name type="scientific">Craspedostauros australis</name>
    <dbReference type="NCBI Taxonomy" id="1486917"/>
    <lineage>
        <taxon>Eukaryota</taxon>
        <taxon>Sar</taxon>
        <taxon>Stramenopiles</taxon>
        <taxon>Ochrophyta</taxon>
        <taxon>Bacillariophyta</taxon>
        <taxon>Bacillariophyceae</taxon>
        <taxon>Bacillariophycidae</taxon>
        <taxon>Naviculales</taxon>
        <taxon>Naviculaceae</taxon>
        <taxon>Craspedostauros</taxon>
    </lineage>
</organism>
<gene>
    <name evidence="1" type="ORF">CAUS1442_LOCUS793</name>
</gene>
<sequence length="269" mass="30205">MFEPPPSEQQTTSGVWEAVHRHLGSHAQVSVVGHSFGSCPITWLVHSPYSYKIRQIVLVDPVSILLSEPDVITNFLYARTAMKQRPRHARIGVVSNELFTEHYLRRHFAWYNSELWLEDLPSSGYCKVLVCLSEYDEVLPFEKVRRELDRVSSSWRGNVGGGGSCCANFGRNVAAASAAVPTSATSSPVTPTSAAIPRSSNKHANFDVLVWEGAGHGHCVSRPRTWRQMQSVMKRQEQIILRQRTTHTVGDRRRWQNVRMRGVAAAKDA</sequence>
<dbReference type="PANTHER" id="PTHR37471:SF1">
    <property type="entry name" value="AB HYDROLASE-1 DOMAIN-CONTAINING PROTEIN"/>
    <property type="match status" value="1"/>
</dbReference>